<feature type="domain" description="Cwf19-like C-terminal" evidence="1">
    <location>
        <begin position="3"/>
        <end position="104"/>
    </location>
</feature>
<evidence type="ECO:0000313" key="3">
    <source>
        <dbReference type="Proteomes" id="UP000037460"/>
    </source>
</evidence>
<dbReference type="GO" id="GO:0061632">
    <property type="term" value="F:RNA lariat debranching enzyme activator activity"/>
    <property type="evidence" value="ECO:0007669"/>
    <property type="project" value="TreeGrafter"/>
</dbReference>
<evidence type="ECO:0000313" key="2">
    <source>
        <dbReference type="EMBL" id="KOO53057.1"/>
    </source>
</evidence>
<dbReference type="GO" id="GO:0000398">
    <property type="term" value="P:mRNA splicing, via spliceosome"/>
    <property type="evidence" value="ECO:0007669"/>
    <property type="project" value="TreeGrafter"/>
</dbReference>
<dbReference type="PANTHER" id="PTHR12072">
    <property type="entry name" value="CWF19, CELL CYCLE CONTROL PROTEIN"/>
    <property type="match status" value="1"/>
</dbReference>
<dbReference type="SUPFAM" id="SSF54197">
    <property type="entry name" value="HIT-like"/>
    <property type="match status" value="1"/>
</dbReference>
<dbReference type="InterPro" id="IPR040194">
    <property type="entry name" value="Cwf19-like"/>
</dbReference>
<dbReference type="AlphaFoldDB" id="A0A0M0LQ95"/>
<dbReference type="Pfam" id="PF04677">
    <property type="entry name" value="CwfJ_C_1"/>
    <property type="match status" value="1"/>
</dbReference>
<dbReference type="PANTHER" id="PTHR12072:SF4">
    <property type="entry name" value="CWF19-LIKE PROTEIN 1"/>
    <property type="match status" value="1"/>
</dbReference>
<organism evidence="2 3">
    <name type="scientific">Chrysochromulina tobinii</name>
    <dbReference type="NCBI Taxonomy" id="1460289"/>
    <lineage>
        <taxon>Eukaryota</taxon>
        <taxon>Haptista</taxon>
        <taxon>Haptophyta</taxon>
        <taxon>Prymnesiophyceae</taxon>
        <taxon>Prymnesiales</taxon>
        <taxon>Chrysochromulinaceae</taxon>
        <taxon>Chrysochromulina</taxon>
    </lineage>
</organism>
<protein>
    <submittedName>
        <fullName evidence="2">Cwf19-like protein 1</fullName>
    </submittedName>
</protein>
<gene>
    <name evidence="2" type="ORF">Ctob_012402</name>
</gene>
<dbReference type="Proteomes" id="UP000037460">
    <property type="component" value="Unassembled WGS sequence"/>
</dbReference>
<dbReference type="OrthoDB" id="444325at2759"/>
<dbReference type="InterPro" id="IPR036265">
    <property type="entry name" value="HIT-like_sf"/>
</dbReference>
<dbReference type="EMBL" id="JWZX01000401">
    <property type="protein sequence ID" value="KOO53057.1"/>
    <property type="molecule type" value="Genomic_DNA"/>
</dbReference>
<dbReference type="Gene3D" id="3.30.428.10">
    <property type="entry name" value="HIT-like"/>
    <property type="match status" value="1"/>
</dbReference>
<dbReference type="InterPro" id="IPR006768">
    <property type="entry name" value="Cwf19-like_C_dom-1"/>
</dbReference>
<comment type="caution">
    <text evidence="2">The sequence shown here is derived from an EMBL/GenBank/DDBJ whole genome shotgun (WGS) entry which is preliminary data.</text>
</comment>
<name>A0A0M0LQ95_9EUKA</name>
<reference evidence="3" key="1">
    <citation type="journal article" date="2015" name="PLoS Genet.">
        <title>Genome Sequence and Transcriptome Analyses of Chrysochromulina tobin: Metabolic Tools for Enhanced Algal Fitness in the Prominent Order Prymnesiales (Haptophyceae).</title>
        <authorList>
            <person name="Hovde B.T."/>
            <person name="Deodato C.R."/>
            <person name="Hunsperger H.M."/>
            <person name="Ryken S.A."/>
            <person name="Yost W."/>
            <person name="Jha R.K."/>
            <person name="Patterson J."/>
            <person name="Monnat R.J. Jr."/>
            <person name="Barlow S.B."/>
            <person name="Starkenburg S.R."/>
            <person name="Cattolico R.A."/>
        </authorList>
    </citation>
    <scope>NUCLEOTIDE SEQUENCE</scope>
    <source>
        <strain evidence="3">CCMP291</strain>
    </source>
</reference>
<accession>A0A0M0LQ95</accession>
<keyword evidence="3" id="KW-1185">Reference proteome</keyword>
<proteinExistence type="predicted"/>
<dbReference type="GO" id="GO:0071014">
    <property type="term" value="C:post-mRNA release spliceosomal complex"/>
    <property type="evidence" value="ECO:0007669"/>
    <property type="project" value="TreeGrafter"/>
</dbReference>
<sequence>MASAQFETHLVVSVGEEVYASVAKGPLLPMHALLLPIAHKPCSLLLSDSEAAELQRYVAALRKCFLARGFALLLFERYMASGTFEHMHVQAVPLPAQLAGGVRAAFEAHGRRLGLHFEMLAPSETLVSRMPGGPEPFFAATLPSGETLLHLHRTNPRRHPLQFGREVVAALLGNPDRADWKKCMPQPAPGERASTVELEARGASEFKRCFAPFEPEVEE</sequence>
<evidence type="ECO:0000259" key="1">
    <source>
        <dbReference type="Pfam" id="PF04677"/>
    </source>
</evidence>